<evidence type="ECO:0000256" key="4">
    <source>
        <dbReference type="ARBA" id="ARBA00022989"/>
    </source>
</evidence>
<evidence type="ECO:0000256" key="1">
    <source>
        <dbReference type="ARBA" id="ARBA00004651"/>
    </source>
</evidence>
<dbReference type="EMBL" id="CP002736">
    <property type="protein sequence ID" value="AEF93625.1"/>
    <property type="molecule type" value="Genomic_DNA"/>
</dbReference>
<name>F6B8X4_DESCC</name>
<dbReference type="Proteomes" id="UP000009226">
    <property type="component" value="Chromosome"/>
</dbReference>
<dbReference type="PANTHER" id="PTHR30482">
    <property type="entry name" value="HIGH-AFFINITY BRANCHED-CHAIN AMINO ACID TRANSPORT SYSTEM PERMEASE"/>
    <property type="match status" value="1"/>
</dbReference>
<feature type="transmembrane region" description="Helical" evidence="6">
    <location>
        <begin position="290"/>
        <end position="308"/>
    </location>
</feature>
<dbReference type="eggNOG" id="COG4177">
    <property type="taxonomic scope" value="Bacteria"/>
</dbReference>
<evidence type="ECO:0000256" key="6">
    <source>
        <dbReference type="SAM" id="Phobius"/>
    </source>
</evidence>
<evidence type="ECO:0000313" key="8">
    <source>
        <dbReference type="Proteomes" id="UP000009226"/>
    </source>
</evidence>
<feature type="transmembrane region" description="Helical" evidence="6">
    <location>
        <begin position="314"/>
        <end position="337"/>
    </location>
</feature>
<dbReference type="Pfam" id="PF02653">
    <property type="entry name" value="BPD_transp_2"/>
    <property type="match status" value="1"/>
</dbReference>
<keyword evidence="8" id="KW-1185">Reference proteome</keyword>
<feature type="transmembrane region" description="Helical" evidence="6">
    <location>
        <begin position="190"/>
        <end position="207"/>
    </location>
</feature>
<evidence type="ECO:0000313" key="7">
    <source>
        <dbReference type="EMBL" id="AEF93625.1"/>
    </source>
</evidence>
<dbReference type="NCBIfam" id="TIGR03408">
    <property type="entry name" value="urea_trans_UrtC"/>
    <property type="match status" value="1"/>
</dbReference>
<keyword evidence="2" id="KW-1003">Cell membrane</keyword>
<feature type="transmembrane region" description="Helical" evidence="6">
    <location>
        <begin position="43"/>
        <end position="76"/>
    </location>
</feature>
<sequence>MAKFKLNMSTREKWLFGILAITLFVVAPLLFSDFRLNLMGKFLAFAILAIALDLIWGYTGILSLGHGVFFGLGAYAMGMYLKLEAAKGHLPDFMSWSGLTELPWFWKPFQYPGFAILMAVAIPMVLALVLGYLTFRNRIHGVYFSVMTQALALIFVILFVGQQPYTGGTNGITDFKTIFGFSLTEPAVKMSLYLVTAFSLALVYFLCRWLTNARLGRVLVAIRDGENRVRFSGYNPVVYKLFVFVISAGLAGLAGALFAPQVGIVSPALMGIVPSIEIAIWVAVGGRGTLIGAVIGSILVNGAKSLLSETFPDVWLYFLGILFVSVVLFPNGIMGLFAKLSTLQRKEVKAYGRNNPVFGKCHR</sequence>
<keyword evidence="4 6" id="KW-1133">Transmembrane helix</keyword>
<accession>F6B8X4</accession>
<feature type="transmembrane region" description="Helical" evidence="6">
    <location>
        <begin position="142"/>
        <end position="161"/>
    </location>
</feature>
<dbReference type="InterPro" id="IPR001851">
    <property type="entry name" value="ABC_transp_permease"/>
</dbReference>
<evidence type="ECO:0000256" key="3">
    <source>
        <dbReference type="ARBA" id="ARBA00022692"/>
    </source>
</evidence>
<dbReference type="STRING" id="868595.Desca_0740"/>
<organism evidence="7 8">
    <name type="scientific">Desulfotomaculum nigrificans (strain DSM 14880 / VKM B-2319 / CO-1-SRB)</name>
    <name type="common">Desulfotomaculum carboxydivorans</name>
    <dbReference type="NCBI Taxonomy" id="868595"/>
    <lineage>
        <taxon>Bacteria</taxon>
        <taxon>Bacillati</taxon>
        <taxon>Bacillota</taxon>
        <taxon>Clostridia</taxon>
        <taxon>Eubacteriales</taxon>
        <taxon>Desulfotomaculaceae</taxon>
        <taxon>Desulfotomaculum</taxon>
    </lineage>
</organism>
<comment type="subcellular location">
    <subcellularLocation>
        <location evidence="1">Cell membrane</location>
        <topology evidence="1">Multi-pass membrane protein</topology>
    </subcellularLocation>
</comment>
<dbReference type="CDD" id="cd06581">
    <property type="entry name" value="TM_PBP1_LivM_like"/>
    <property type="match status" value="1"/>
</dbReference>
<evidence type="ECO:0000256" key="5">
    <source>
        <dbReference type="ARBA" id="ARBA00023136"/>
    </source>
</evidence>
<feature type="transmembrane region" description="Helical" evidence="6">
    <location>
        <begin position="111"/>
        <end position="135"/>
    </location>
</feature>
<reference evidence="7 8" key="1">
    <citation type="submission" date="2011-05" db="EMBL/GenBank/DDBJ databases">
        <title>Complete sequence of Desulfotomaculum carboxydivorans CO-1-SRB.</title>
        <authorList>
            <consortium name="US DOE Joint Genome Institute"/>
            <person name="Lucas S."/>
            <person name="Han J."/>
            <person name="Lapidus A."/>
            <person name="Cheng J.-F."/>
            <person name="Goodwin L."/>
            <person name="Pitluck S."/>
            <person name="Peters L."/>
            <person name="Mikhailova N."/>
            <person name="Lu M."/>
            <person name="Han C."/>
            <person name="Tapia R."/>
            <person name="Land M."/>
            <person name="Hauser L."/>
            <person name="Kyrpides N."/>
            <person name="Ivanova N."/>
            <person name="Pagani I."/>
            <person name="Stams A."/>
            <person name="Plugge C."/>
            <person name="Muyzer G."/>
            <person name="Kuever J."/>
            <person name="Parshina S."/>
            <person name="Ivanova A."/>
            <person name="Nazina T."/>
            <person name="Woyke T."/>
        </authorList>
    </citation>
    <scope>NUCLEOTIDE SEQUENCE [LARGE SCALE GENOMIC DNA]</scope>
    <source>
        <strain evidence="8">DSM 14880 / VKM B-2319 / CO-1-SRB</strain>
    </source>
</reference>
<feature type="transmembrane region" description="Helical" evidence="6">
    <location>
        <begin position="237"/>
        <end position="258"/>
    </location>
</feature>
<evidence type="ECO:0000256" key="2">
    <source>
        <dbReference type="ARBA" id="ARBA00022475"/>
    </source>
</evidence>
<protein>
    <submittedName>
        <fullName evidence="7">Urea ABC transporter, permease protein UrtC</fullName>
    </submittedName>
</protein>
<keyword evidence="5 6" id="KW-0472">Membrane</keyword>
<proteinExistence type="predicted"/>
<gene>
    <name evidence="7" type="ordered locus">Desca_0740</name>
</gene>
<dbReference type="KEGG" id="dca:Desca_0740"/>
<feature type="transmembrane region" description="Helical" evidence="6">
    <location>
        <begin position="14"/>
        <end position="31"/>
    </location>
</feature>
<dbReference type="HOGENOM" id="CLU_031365_0_0_9"/>
<dbReference type="GO" id="GO:0015658">
    <property type="term" value="F:branched-chain amino acid transmembrane transporter activity"/>
    <property type="evidence" value="ECO:0007669"/>
    <property type="project" value="InterPro"/>
</dbReference>
<dbReference type="InterPro" id="IPR017778">
    <property type="entry name" value="ABC_transptr_urea_perm_UrtC"/>
</dbReference>
<dbReference type="InterPro" id="IPR043428">
    <property type="entry name" value="LivM-like"/>
</dbReference>
<dbReference type="AlphaFoldDB" id="F6B8X4"/>
<dbReference type="PANTHER" id="PTHR30482:SF4">
    <property type="entry name" value="SLR1201 PROTEIN"/>
    <property type="match status" value="1"/>
</dbReference>
<dbReference type="GO" id="GO:0005886">
    <property type="term" value="C:plasma membrane"/>
    <property type="evidence" value="ECO:0007669"/>
    <property type="project" value="UniProtKB-SubCell"/>
</dbReference>
<keyword evidence="3 6" id="KW-0812">Transmembrane</keyword>